<dbReference type="Proteomes" id="UP000075320">
    <property type="component" value="Unassembled WGS sequence"/>
</dbReference>
<evidence type="ECO:0000256" key="1">
    <source>
        <dbReference type="ARBA" id="ARBA00011073"/>
    </source>
</evidence>
<organism evidence="7 8">
    <name type="scientific">Bdellovibrio bacteriovorus</name>
    <dbReference type="NCBI Taxonomy" id="959"/>
    <lineage>
        <taxon>Bacteria</taxon>
        <taxon>Pseudomonadati</taxon>
        <taxon>Bdellovibrionota</taxon>
        <taxon>Bdellovibrionia</taxon>
        <taxon>Bdellovibrionales</taxon>
        <taxon>Pseudobdellovibrionaceae</taxon>
        <taxon>Bdellovibrio</taxon>
    </lineage>
</organism>
<dbReference type="PANTHER" id="PTHR43806">
    <property type="entry name" value="PEPTIDASE S8"/>
    <property type="match status" value="1"/>
</dbReference>
<dbReference type="SUPFAM" id="SSF52743">
    <property type="entry name" value="Subtilisin-like"/>
    <property type="match status" value="1"/>
</dbReference>
<evidence type="ECO:0000259" key="6">
    <source>
        <dbReference type="Pfam" id="PF00082"/>
    </source>
</evidence>
<evidence type="ECO:0000256" key="5">
    <source>
        <dbReference type="SAM" id="SignalP"/>
    </source>
</evidence>
<dbReference type="RefSeq" id="WP_061834665.1">
    <property type="nucleotide sequence ID" value="NZ_LUKE01000001.1"/>
</dbReference>
<keyword evidence="5" id="KW-0732">Signal</keyword>
<name>A0A150WRU2_BDEBC</name>
<dbReference type="InterPro" id="IPR050131">
    <property type="entry name" value="Peptidase_S8_subtilisin-like"/>
</dbReference>
<gene>
    <name evidence="7" type="ORF">AZI86_08740</name>
</gene>
<comment type="caution">
    <text evidence="7">The sequence shown here is derived from an EMBL/GenBank/DDBJ whole genome shotgun (WGS) entry which is preliminary data.</text>
</comment>
<dbReference type="InterPro" id="IPR036852">
    <property type="entry name" value="Peptidase_S8/S53_dom_sf"/>
</dbReference>
<dbReference type="OrthoDB" id="9342513at2"/>
<dbReference type="EMBL" id="LUKE01000001">
    <property type="protein sequence ID" value="KYG67088.1"/>
    <property type="molecule type" value="Genomic_DNA"/>
</dbReference>
<dbReference type="PANTHER" id="PTHR43806:SF11">
    <property type="entry name" value="CEREVISIN-RELATED"/>
    <property type="match status" value="1"/>
</dbReference>
<evidence type="ECO:0000256" key="3">
    <source>
        <dbReference type="ARBA" id="ARBA00022801"/>
    </source>
</evidence>
<reference evidence="7 8" key="1">
    <citation type="submission" date="2016-03" db="EMBL/GenBank/DDBJ databases">
        <authorList>
            <person name="Ploux O."/>
        </authorList>
    </citation>
    <scope>NUCLEOTIDE SEQUENCE [LARGE SCALE GENOMIC DNA]</scope>
    <source>
        <strain evidence="7 8">R0</strain>
    </source>
</reference>
<evidence type="ECO:0000256" key="4">
    <source>
        <dbReference type="ARBA" id="ARBA00022825"/>
    </source>
</evidence>
<dbReference type="GO" id="GO:0006508">
    <property type="term" value="P:proteolysis"/>
    <property type="evidence" value="ECO:0007669"/>
    <property type="project" value="UniProtKB-KW"/>
</dbReference>
<dbReference type="InterPro" id="IPR000209">
    <property type="entry name" value="Peptidase_S8/S53_dom"/>
</dbReference>
<sequence>MGKYFFLSLAATFSFHFAFASSPFTNLENYKESLGFNKIYQNESPSRRLKVAVLDKGFYGYKEQIGVTLPANTRYIPGPVAEPADNKVDHGLRMAQILIGMLTDDLQHADWVPEFALYNVFGYSNFKAAIDDVIAKKYDVVLYSEVWEYGGNSDGKGFINREVSRAAKAGIIWVNAAGNFGQTTYNSVVQTVNDSLVRLPDRNNALELRCESTKSGKCPVKIVLSWNDFKDDVELGTDKDLDIALTDDFLNVIQSSSLKQSADAKEDRPGFSKYPREIITAELTPGTYYLRVKNRSNNFGSKDRLRITVDGDGVKMPSHTNDNTLLNPADNASVITVGASDSDRSSSAAGFKKPDLFAPSSLILAGTNEEFRGSSNSAAIVAAGVAMVKGIDPSMNRTAVLKRIARGGSANNGDWNQTGLSLTVLGFSPANLSPCFEEVAFNPAPAYVTDILARGGVPVRTTFGIRIMVPFDPITIERYLMRTYFNDMIVALPQGGYTVYPRQAMIPQGAVEIFQRPIESGLCRSTGGTNGKSFSLF</sequence>
<proteinExistence type="inferred from homology"/>
<dbReference type="Gene3D" id="3.40.50.200">
    <property type="entry name" value="Peptidase S8/S53 domain"/>
    <property type="match status" value="2"/>
</dbReference>
<dbReference type="Pfam" id="PF00082">
    <property type="entry name" value="Peptidase_S8"/>
    <property type="match status" value="1"/>
</dbReference>
<protein>
    <submittedName>
        <fullName evidence="7">Protease</fullName>
    </submittedName>
</protein>
<feature type="chain" id="PRO_5007573532" evidence="5">
    <location>
        <begin position="21"/>
        <end position="537"/>
    </location>
</feature>
<feature type="signal peptide" evidence="5">
    <location>
        <begin position="1"/>
        <end position="20"/>
    </location>
</feature>
<keyword evidence="4" id="KW-0720">Serine protease</keyword>
<dbReference type="GO" id="GO:0005615">
    <property type="term" value="C:extracellular space"/>
    <property type="evidence" value="ECO:0007669"/>
    <property type="project" value="TreeGrafter"/>
</dbReference>
<keyword evidence="2 7" id="KW-0645">Protease</keyword>
<evidence type="ECO:0000313" key="8">
    <source>
        <dbReference type="Proteomes" id="UP000075320"/>
    </source>
</evidence>
<dbReference type="GO" id="GO:0004252">
    <property type="term" value="F:serine-type endopeptidase activity"/>
    <property type="evidence" value="ECO:0007669"/>
    <property type="project" value="InterPro"/>
</dbReference>
<dbReference type="CDD" id="cd00306">
    <property type="entry name" value="Peptidases_S8_S53"/>
    <property type="match status" value="1"/>
</dbReference>
<evidence type="ECO:0000313" key="7">
    <source>
        <dbReference type="EMBL" id="KYG67088.1"/>
    </source>
</evidence>
<accession>A0A150WRU2</accession>
<keyword evidence="8" id="KW-1185">Reference proteome</keyword>
<dbReference type="AlphaFoldDB" id="A0A150WRU2"/>
<evidence type="ECO:0000256" key="2">
    <source>
        <dbReference type="ARBA" id="ARBA00022670"/>
    </source>
</evidence>
<comment type="similarity">
    <text evidence="1">Belongs to the peptidase S8 family.</text>
</comment>
<feature type="domain" description="Peptidase S8/S53" evidence="6">
    <location>
        <begin position="314"/>
        <end position="399"/>
    </location>
</feature>
<keyword evidence="3" id="KW-0378">Hydrolase</keyword>